<name>A0A0B2WYE4_METAS</name>
<dbReference type="InterPro" id="IPR050187">
    <property type="entry name" value="Lipid_Phosphate_FormReg"/>
</dbReference>
<dbReference type="GO" id="GO:0016020">
    <property type="term" value="C:membrane"/>
    <property type="evidence" value="ECO:0007669"/>
    <property type="project" value="TreeGrafter"/>
</dbReference>
<dbReference type="Proteomes" id="UP000030816">
    <property type="component" value="Unassembled WGS sequence"/>
</dbReference>
<comment type="caution">
    <text evidence="2">The sequence shown here is derived from an EMBL/GenBank/DDBJ whole genome shotgun (WGS) entry which is preliminary data.</text>
</comment>
<dbReference type="RefSeq" id="XP_040679680.1">
    <property type="nucleotide sequence ID" value="XM_040822537.1"/>
</dbReference>
<dbReference type="GO" id="GO:0016773">
    <property type="term" value="F:phosphotransferase activity, alcohol group as acceptor"/>
    <property type="evidence" value="ECO:0007669"/>
    <property type="project" value="UniProtKB-ARBA"/>
</dbReference>
<dbReference type="GO" id="GO:0005737">
    <property type="term" value="C:cytoplasm"/>
    <property type="evidence" value="ECO:0007669"/>
    <property type="project" value="TreeGrafter"/>
</dbReference>
<dbReference type="InterPro" id="IPR017438">
    <property type="entry name" value="ATP-NAD_kinase_N"/>
</dbReference>
<dbReference type="SUPFAM" id="SSF111331">
    <property type="entry name" value="NAD kinase/diacylglycerol kinase-like"/>
    <property type="match status" value="1"/>
</dbReference>
<dbReference type="Gene3D" id="3.40.50.10330">
    <property type="entry name" value="Probable inorganic polyphosphate/atp-NAD kinase, domain 1"/>
    <property type="match status" value="1"/>
</dbReference>
<protein>
    <submittedName>
        <fullName evidence="2">Sphingosine kinase</fullName>
    </submittedName>
</protein>
<reference evidence="2 3" key="1">
    <citation type="journal article" date="2014" name="Proc. Natl. Acad. Sci. U.S.A.">
        <title>Trajectory and genomic determinants of fungal-pathogen speciation and host adaptation.</title>
        <authorList>
            <person name="Hu X."/>
            <person name="Xiao G."/>
            <person name="Zheng P."/>
            <person name="Shang Y."/>
            <person name="Su Y."/>
            <person name="Zhang X."/>
            <person name="Liu X."/>
            <person name="Zhan S."/>
            <person name="St Leger R.J."/>
            <person name="Wang C."/>
        </authorList>
    </citation>
    <scope>NUCLEOTIDE SEQUENCE [LARGE SCALE GENOMIC DNA]</scope>
    <source>
        <strain evidence="2 3">ARSEF 1941</strain>
    </source>
</reference>
<dbReference type="Pfam" id="PF24321">
    <property type="entry name" value="DUF7493"/>
    <property type="match status" value="1"/>
</dbReference>
<dbReference type="Gene3D" id="2.60.200.40">
    <property type="match status" value="1"/>
</dbReference>
<sequence>MVDSSGKRQVPLYNIIWIETVNGSLVIDYAAQSSKTCIKLEKWTFAPAKGKASPSSAQAGEFAARVLEQAYGDAQIRKRAYVLINPHAGPGGALRKWSIEVKPLFDAARMELDVVTLKRGGEATNLAEQVDIDKYDTIVACSGDGTAHEIFNGLAKRPDAARALAKIAVSHIPCGSGNAMSCNLYGSNRPSFAALAIIKGITTSLDLVSITQGNSRFLSFLSQSLGIVAESDLGTEHLRWMGGSRFEVGVLMRIFRRRCYPCDVAVKVEVGDKSDIKAHYKRHTNDARAKQPSLDATTGQNGRMGLPQLKYGTVQDQLPEDWELVQYDKIGNFYCGNMAYMAPDANFFSAAMASDGCMDLVTVNGDLSPITATKLLYSVESGKFFDNTHVKYKKISAYRIIPKNQKDGFISIDGERIPFEPFQAEIHQGLGRVISKRGTFEAAGPRNWDKVTLADRMNA</sequence>
<dbReference type="STRING" id="1081103.A0A0B2WYE4"/>
<gene>
    <name evidence="2" type="ORF">MAM_03738</name>
</gene>
<keyword evidence="3" id="KW-1185">Reference proteome</keyword>
<dbReference type="HOGENOM" id="CLU_013399_0_1_1"/>
<dbReference type="EMBL" id="AZHE01000007">
    <property type="protein sequence ID" value="KHN98614.1"/>
    <property type="molecule type" value="Genomic_DNA"/>
</dbReference>
<feature type="domain" description="DAGKc" evidence="1">
    <location>
        <begin position="75"/>
        <end position="214"/>
    </location>
</feature>
<dbReference type="GO" id="GO:0046512">
    <property type="term" value="P:sphingosine biosynthetic process"/>
    <property type="evidence" value="ECO:0007669"/>
    <property type="project" value="TreeGrafter"/>
</dbReference>
<evidence type="ECO:0000313" key="2">
    <source>
        <dbReference type="EMBL" id="KHN98614.1"/>
    </source>
</evidence>
<evidence type="ECO:0000313" key="3">
    <source>
        <dbReference type="Proteomes" id="UP000030816"/>
    </source>
</evidence>
<keyword evidence="2" id="KW-0808">Transferase</keyword>
<dbReference type="GO" id="GO:0001727">
    <property type="term" value="F:lipid kinase activity"/>
    <property type="evidence" value="ECO:0007669"/>
    <property type="project" value="TreeGrafter"/>
</dbReference>
<dbReference type="InterPro" id="IPR055916">
    <property type="entry name" value="DUF7493"/>
</dbReference>
<dbReference type="AlphaFoldDB" id="A0A0B2WYE4"/>
<dbReference type="PANTHER" id="PTHR12358">
    <property type="entry name" value="SPHINGOSINE KINASE"/>
    <property type="match status" value="1"/>
</dbReference>
<dbReference type="SMART" id="SM00046">
    <property type="entry name" value="DAGKc"/>
    <property type="match status" value="1"/>
</dbReference>
<dbReference type="InterPro" id="IPR016064">
    <property type="entry name" value="NAD/diacylglycerol_kinase_sf"/>
</dbReference>
<organism evidence="2 3">
    <name type="scientific">Metarhizium album (strain ARSEF 1941)</name>
    <dbReference type="NCBI Taxonomy" id="1081103"/>
    <lineage>
        <taxon>Eukaryota</taxon>
        <taxon>Fungi</taxon>
        <taxon>Dikarya</taxon>
        <taxon>Ascomycota</taxon>
        <taxon>Pezizomycotina</taxon>
        <taxon>Sordariomycetes</taxon>
        <taxon>Hypocreomycetidae</taxon>
        <taxon>Hypocreales</taxon>
        <taxon>Clavicipitaceae</taxon>
        <taxon>Metarhizium</taxon>
    </lineage>
</organism>
<dbReference type="PANTHER" id="PTHR12358:SF31">
    <property type="entry name" value="ACYLGLYCEROL KINASE, MITOCHONDRIAL"/>
    <property type="match status" value="1"/>
</dbReference>
<proteinExistence type="predicted"/>
<dbReference type="InterPro" id="IPR001206">
    <property type="entry name" value="Diacylglycerol_kinase_cat_dom"/>
</dbReference>
<dbReference type="OrthoDB" id="3853857at2759"/>
<dbReference type="PROSITE" id="PS50146">
    <property type="entry name" value="DAGK"/>
    <property type="match status" value="1"/>
</dbReference>
<evidence type="ECO:0000259" key="1">
    <source>
        <dbReference type="PROSITE" id="PS50146"/>
    </source>
</evidence>
<accession>A0A0B2WYE4</accession>
<keyword evidence="2" id="KW-0418">Kinase</keyword>
<dbReference type="GeneID" id="63738193"/>
<dbReference type="Pfam" id="PF00781">
    <property type="entry name" value="DAGK_cat"/>
    <property type="match status" value="1"/>
</dbReference>